<evidence type="ECO:0000313" key="2">
    <source>
        <dbReference type="EMBL" id="CZT18477.1"/>
    </source>
</evidence>
<dbReference type="OrthoDB" id="10475025at2759"/>
<organism evidence="2 3">
    <name type="scientific">Ramularia collo-cygni</name>
    <dbReference type="NCBI Taxonomy" id="112498"/>
    <lineage>
        <taxon>Eukaryota</taxon>
        <taxon>Fungi</taxon>
        <taxon>Dikarya</taxon>
        <taxon>Ascomycota</taxon>
        <taxon>Pezizomycotina</taxon>
        <taxon>Dothideomycetes</taxon>
        <taxon>Dothideomycetidae</taxon>
        <taxon>Mycosphaerellales</taxon>
        <taxon>Mycosphaerellaceae</taxon>
        <taxon>Ramularia</taxon>
    </lineage>
</organism>
<feature type="region of interest" description="Disordered" evidence="1">
    <location>
        <begin position="235"/>
        <end position="287"/>
    </location>
</feature>
<keyword evidence="3" id="KW-1185">Reference proteome</keyword>
<dbReference type="RefSeq" id="XP_023625367.1">
    <property type="nucleotide sequence ID" value="XM_023769599.1"/>
</dbReference>
<dbReference type="EMBL" id="FJUY01000005">
    <property type="protein sequence ID" value="CZT18477.1"/>
    <property type="molecule type" value="Genomic_DNA"/>
</dbReference>
<evidence type="ECO:0000313" key="3">
    <source>
        <dbReference type="Proteomes" id="UP000225277"/>
    </source>
</evidence>
<sequence>MDPSLNPSVPPWGGYCPWNKLPLELKDMIYDISYVPAGKLRILHKDTWADQEKMRNIFEKSSFQAIPFPKSYFVEQLFVSKEWCARALEYVYAHAHFNVGDQSTARHFLDIIPRSGIPVPRKNAKKITAITVLFDIPAGRFDFRDYRSLQKVNIRICPALFFMSLGKEITTEVWSKDEFVSFPETGKILQQLVGIKSISMEAIWDDDYPNKFGASEAVFEANLKVFEELAREHSKVPHPITSKRQHHSRSPPLSSSSYSPTWSSPPLSPAYAPESPLPPSTPNHRYMDAADADEEDFYMSRSVPAYPATNLFASAAPGPAVQPLADASIPDSVDGLRQLVYQQGPELLEWIREAKRAKQLLLSDH</sequence>
<gene>
    <name evidence="2" type="ORF">RCC_04322</name>
</gene>
<accession>A0A2D3V1E1</accession>
<feature type="compositionally biased region" description="Low complexity" evidence="1">
    <location>
        <begin position="250"/>
        <end position="265"/>
    </location>
</feature>
<proteinExistence type="predicted"/>
<evidence type="ECO:0000256" key="1">
    <source>
        <dbReference type="SAM" id="MobiDB-lite"/>
    </source>
</evidence>
<reference evidence="2 3" key="1">
    <citation type="submission" date="2016-03" db="EMBL/GenBank/DDBJ databases">
        <authorList>
            <person name="Ploux O."/>
        </authorList>
    </citation>
    <scope>NUCLEOTIDE SEQUENCE [LARGE SCALE GENOMIC DNA]</scope>
    <source>
        <strain evidence="2 3">URUG2</strain>
    </source>
</reference>
<dbReference type="AlphaFoldDB" id="A0A2D3V1E1"/>
<dbReference type="Proteomes" id="UP000225277">
    <property type="component" value="Unassembled WGS sequence"/>
</dbReference>
<protein>
    <submittedName>
        <fullName evidence="2">Uncharacterized protein</fullName>
    </submittedName>
</protein>
<name>A0A2D3V1E1_9PEZI</name>
<dbReference type="GeneID" id="35599498"/>